<keyword evidence="1" id="KW-0812">Transmembrane</keyword>
<organism evidence="2 3">
    <name type="scientific">Candidatus Magnetominusculus xianensis</name>
    <dbReference type="NCBI Taxonomy" id="1748249"/>
    <lineage>
        <taxon>Bacteria</taxon>
        <taxon>Pseudomonadati</taxon>
        <taxon>Nitrospirota</taxon>
        <taxon>Nitrospiria</taxon>
        <taxon>Nitrospirales</taxon>
        <taxon>Nitrospiraceae</taxon>
        <taxon>Candidatus Magnetominusculus</taxon>
    </lineage>
</organism>
<sequence>MKDGSLRWPPYLLIGLLPVIAAVIYMTGQRYDAAAVNFTFQKGGAESIQLPEDVEGYKKVGRPRQFTKDNLYEYNNGHAEYFIAKGFSSLTVYEYAKADTQADTLVEIYDMGKPIQAFAVLTDELPADSTAASVGTMGYTLSRGVLFFAGRYYVKIVTFNDSVPAGKIASVVEKSIGADAEPFTLFDRFPKFGKVVATQFIKENYRGLDFVHDALEREYELDGEKVAVCLIQQPEKTLAAYLNFFKTSNTKYSIVEHGGKQLYKVDDKYEGQWVLIPLEDTLIGVFGKLSDDKLMEIISLNSPRG</sequence>
<reference evidence="2 3" key="1">
    <citation type="submission" date="2015-11" db="EMBL/GenBank/DDBJ databases">
        <authorList>
            <person name="Lin W."/>
        </authorList>
    </citation>
    <scope>NUCLEOTIDE SEQUENCE [LARGE SCALE GENOMIC DNA]</scope>
    <source>
        <strain evidence="2 3">HCH-1</strain>
    </source>
</reference>
<keyword evidence="1" id="KW-0472">Membrane</keyword>
<accession>A0ABR5SHZ1</accession>
<evidence type="ECO:0000313" key="2">
    <source>
        <dbReference type="EMBL" id="KWT86809.1"/>
    </source>
</evidence>
<gene>
    <name evidence="2" type="ORF">ASN18_1532</name>
</gene>
<keyword evidence="1" id="KW-1133">Transmembrane helix</keyword>
<dbReference type="InterPro" id="IPR046534">
    <property type="entry name" value="DUF6599"/>
</dbReference>
<dbReference type="Proteomes" id="UP000060487">
    <property type="component" value="Unassembled WGS sequence"/>
</dbReference>
<feature type="transmembrane region" description="Helical" evidence="1">
    <location>
        <begin position="12"/>
        <end position="28"/>
    </location>
</feature>
<evidence type="ECO:0000313" key="3">
    <source>
        <dbReference type="Proteomes" id="UP000060487"/>
    </source>
</evidence>
<dbReference type="RefSeq" id="WP_085052153.1">
    <property type="nucleotide sequence ID" value="NZ_LNQR01000056.1"/>
</dbReference>
<name>A0ABR5SHZ1_9BACT</name>
<proteinExistence type="predicted"/>
<dbReference type="EMBL" id="LNQR01000056">
    <property type="protein sequence ID" value="KWT86809.1"/>
    <property type="molecule type" value="Genomic_DNA"/>
</dbReference>
<dbReference type="Pfam" id="PF20244">
    <property type="entry name" value="DUF6599"/>
    <property type="match status" value="1"/>
</dbReference>
<evidence type="ECO:0000256" key="1">
    <source>
        <dbReference type="SAM" id="Phobius"/>
    </source>
</evidence>
<keyword evidence="3" id="KW-1185">Reference proteome</keyword>
<protein>
    <submittedName>
        <fullName evidence="2">Uncharacterized protein</fullName>
    </submittedName>
</protein>
<comment type="caution">
    <text evidence="2">The sequence shown here is derived from an EMBL/GenBank/DDBJ whole genome shotgun (WGS) entry which is preliminary data.</text>
</comment>